<evidence type="ECO:0000313" key="9">
    <source>
        <dbReference type="Proteomes" id="UP000238823"/>
    </source>
</evidence>
<dbReference type="SUPFAM" id="SSF88659">
    <property type="entry name" value="Sigma3 and sigma4 domains of RNA polymerase sigma factors"/>
    <property type="match status" value="1"/>
</dbReference>
<dbReference type="Gene3D" id="1.10.10.10">
    <property type="entry name" value="Winged helix-like DNA-binding domain superfamily/Winged helix DNA-binding domain"/>
    <property type="match status" value="1"/>
</dbReference>
<dbReference type="EMBL" id="PVNL01000064">
    <property type="protein sequence ID" value="PRQ06906.1"/>
    <property type="molecule type" value="Genomic_DNA"/>
</dbReference>
<organism evidence="8 9">
    <name type="scientific">Enhygromyxa salina</name>
    <dbReference type="NCBI Taxonomy" id="215803"/>
    <lineage>
        <taxon>Bacteria</taxon>
        <taxon>Pseudomonadati</taxon>
        <taxon>Myxococcota</taxon>
        <taxon>Polyangia</taxon>
        <taxon>Nannocystales</taxon>
        <taxon>Nannocystaceae</taxon>
        <taxon>Enhygromyxa</taxon>
    </lineage>
</organism>
<dbReference type="RefSeq" id="WP_106090433.1">
    <property type="nucleotide sequence ID" value="NZ_PVNL01000064.1"/>
</dbReference>
<dbReference type="InterPro" id="IPR013249">
    <property type="entry name" value="RNA_pol_sigma70_r4_t2"/>
</dbReference>
<reference evidence="8 9" key="1">
    <citation type="submission" date="2018-03" db="EMBL/GenBank/DDBJ databases">
        <title>Draft Genome Sequences of the Obligatory Marine Myxobacteria Enhygromyxa salina SWB007.</title>
        <authorList>
            <person name="Poehlein A."/>
            <person name="Moghaddam J.A."/>
            <person name="Harms H."/>
            <person name="Alanjari M."/>
            <person name="Koenig G.M."/>
            <person name="Daniel R."/>
            <person name="Schaeberle T.F."/>
        </authorList>
    </citation>
    <scope>NUCLEOTIDE SEQUENCE [LARGE SCALE GENOMIC DNA]</scope>
    <source>
        <strain evidence="8 9">SWB007</strain>
    </source>
</reference>
<accession>A0A2S9YP96</accession>
<dbReference type="GO" id="GO:0016987">
    <property type="term" value="F:sigma factor activity"/>
    <property type="evidence" value="ECO:0007669"/>
    <property type="project" value="UniProtKB-KW"/>
</dbReference>
<dbReference type="CDD" id="cd06171">
    <property type="entry name" value="Sigma70_r4"/>
    <property type="match status" value="1"/>
</dbReference>
<keyword evidence="5" id="KW-0804">Transcription</keyword>
<protein>
    <submittedName>
        <fullName evidence="8">ECF RNA polymerase sigma-E factor</fullName>
    </submittedName>
</protein>
<evidence type="ECO:0000259" key="6">
    <source>
        <dbReference type="Pfam" id="PF04542"/>
    </source>
</evidence>
<dbReference type="Pfam" id="PF08281">
    <property type="entry name" value="Sigma70_r4_2"/>
    <property type="match status" value="1"/>
</dbReference>
<dbReference type="InterPro" id="IPR013324">
    <property type="entry name" value="RNA_pol_sigma_r3/r4-like"/>
</dbReference>
<evidence type="ECO:0000256" key="5">
    <source>
        <dbReference type="ARBA" id="ARBA00023163"/>
    </source>
</evidence>
<evidence type="ECO:0000256" key="4">
    <source>
        <dbReference type="ARBA" id="ARBA00023125"/>
    </source>
</evidence>
<dbReference type="Proteomes" id="UP000238823">
    <property type="component" value="Unassembled WGS sequence"/>
</dbReference>
<dbReference type="PANTHER" id="PTHR43133">
    <property type="entry name" value="RNA POLYMERASE ECF-TYPE SIGMA FACTO"/>
    <property type="match status" value="1"/>
</dbReference>
<evidence type="ECO:0000256" key="1">
    <source>
        <dbReference type="ARBA" id="ARBA00010641"/>
    </source>
</evidence>
<evidence type="ECO:0000256" key="2">
    <source>
        <dbReference type="ARBA" id="ARBA00023015"/>
    </source>
</evidence>
<dbReference type="InterPro" id="IPR014284">
    <property type="entry name" value="RNA_pol_sigma-70_dom"/>
</dbReference>
<dbReference type="Pfam" id="PF04542">
    <property type="entry name" value="Sigma70_r2"/>
    <property type="match status" value="1"/>
</dbReference>
<sequence>MNSPSDEQLYAAWVAGDRRAGGALIDRHLTSIHRFFAGKLSDPAAVDDLVAKTFEVCATKLGEYRGQGSVRAYLFGVAHNHLRNHLRSLRRQRERFDPLETSVADIDPTPSCLLVAHEGERLLLRALRSIPLELQIAIELSYFEGLSRAEIAAVLEIPAGTVAGRLRRARTLLEQRVHALATEPQLRTSTLDSIQAWAREVRAVSDDH</sequence>
<dbReference type="InterPro" id="IPR036388">
    <property type="entry name" value="WH-like_DNA-bd_sf"/>
</dbReference>
<dbReference type="AlphaFoldDB" id="A0A2S9YP96"/>
<feature type="domain" description="RNA polymerase sigma-70 region 2" evidence="6">
    <location>
        <begin position="24"/>
        <end position="91"/>
    </location>
</feature>
<dbReference type="Gene3D" id="1.10.1740.10">
    <property type="match status" value="1"/>
</dbReference>
<dbReference type="PANTHER" id="PTHR43133:SF8">
    <property type="entry name" value="RNA POLYMERASE SIGMA FACTOR HI_1459-RELATED"/>
    <property type="match status" value="1"/>
</dbReference>
<comment type="similarity">
    <text evidence="1">Belongs to the sigma-70 factor family. ECF subfamily.</text>
</comment>
<dbReference type="OrthoDB" id="5516839at2"/>
<dbReference type="InterPro" id="IPR013325">
    <property type="entry name" value="RNA_pol_sigma_r2"/>
</dbReference>
<dbReference type="SUPFAM" id="SSF88946">
    <property type="entry name" value="Sigma2 domain of RNA polymerase sigma factors"/>
    <property type="match status" value="1"/>
</dbReference>
<dbReference type="InterPro" id="IPR039425">
    <property type="entry name" value="RNA_pol_sigma-70-like"/>
</dbReference>
<dbReference type="NCBIfam" id="TIGR02937">
    <property type="entry name" value="sigma70-ECF"/>
    <property type="match status" value="1"/>
</dbReference>
<keyword evidence="3" id="KW-0731">Sigma factor</keyword>
<dbReference type="InterPro" id="IPR007627">
    <property type="entry name" value="RNA_pol_sigma70_r2"/>
</dbReference>
<dbReference type="GO" id="GO:0003677">
    <property type="term" value="F:DNA binding"/>
    <property type="evidence" value="ECO:0007669"/>
    <property type="project" value="UniProtKB-KW"/>
</dbReference>
<evidence type="ECO:0000313" key="8">
    <source>
        <dbReference type="EMBL" id="PRQ06906.1"/>
    </source>
</evidence>
<comment type="caution">
    <text evidence="8">The sequence shown here is derived from an EMBL/GenBank/DDBJ whole genome shotgun (WGS) entry which is preliminary data.</text>
</comment>
<name>A0A2S9YP96_9BACT</name>
<dbReference type="GO" id="GO:0006352">
    <property type="term" value="P:DNA-templated transcription initiation"/>
    <property type="evidence" value="ECO:0007669"/>
    <property type="project" value="InterPro"/>
</dbReference>
<proteinExistence type="inferred from homology"/>
<keyword evidence="4" id="KW-0238">DNA-binding</keyword>
<evidence type="ECO:0000259" key="7">
    <source>
        <dbReference type="Pfam" id="PF08281"/>
    </source>
</evidence>
<evidence type="ECO:0000256" key="3">
    <source>
        <dbReference type="ARBA" id="ARBA00023082"/>
    </source>
</evidence>
<gene>
    <name evidence="8" type="primary">rpoE_13</name>
    <name evidence="8" type="ORF">ENSA7_34440</name>
</gene>
<feature type="domain" description="RNA polymerase sigma factor 70 region 4 type 2" evidence="7">
    <location>
        <begin position="121"/>
        <end position="172"/>
    </location>
</feature>
<keyword evidence="2" id="KW-0805">Transcription regulation</keyword>